<dbReference type="RefSeq" id="WP_183350774.1">
    <property type="nucleotide sequence ID" value="NZ_JACHEO010000010.1"/>
</dbReference>
<dbReference type="AlphaFoldDB" id="A0A840UXQ8"/>
<dbReference type="PANTHER" id="PTHR43380:SF1">
    <property type="entry name" value="2-OXOISOVALERATE DEHYDROGENASE SUBUNIT ALPHA, MITOCHONDRIAL"/>
    <property type="match status" value="1"/>
</dbReference>
<evidence type="ECO:0000313" key="7">
    <source>
        <dbReference type="Proteomes" id="UP000539642"/>
    </source>
</evidence>
<proteinExistence type="predicted"/>
<organism evidence="6 7">
    <name type="scientific">Desulfoprunum benzoelyticum</name>
    <dbReference type="NCBI Taxonomy" id="1506996"/>
    <lineage>
        <taxon>Bacteria</taxon>
        <taxon>Pseudomonadati</taxon>
        <taxon>Thermodesulfobacteriota</taxon>
        <taxon>Desulfobulbia</taxon>
        <taxon>Desulfobulbales</taxon>
        <taxon>Desulfobulbaceae</taxon>
        <taxon>Desulfoprunum</taxon>
    </lineage>
</organism>
<dbReference type="Pfam" id="PF00676">
    <property type="entry name" value="E1_dh"/>
    <property type="match status" value="1"/>
</dbReference>
<sequence>MPRSDIAVTDSLESLSILDEHGNLDRDLEPQLSKARLLELYRAMLLGRRFDERLLDLQRQGRIGTFPPIKGQEAAQMGAVFNLRPSDWFVPAFRETAAEIWRGRSLESIILYFNGFNEGGLVPEGRKDLPIAIPVGSQVLHAVGLGWAARYRQTDEIVMTFFGDGATSAGDFHEGLNFAAVYQTPVVFVCQNNQWAISVPVSRQTHTPTLAQKAHAYGMPGIRVDGNDVLAVYAAAAEAAERARSGGGPTLIECVTYRVMMHTTADDPKRYRSEEEVAQWQQRDPLPRFAAYLQQKGTATEPQLAEMETGVMEEIQAAVDAAEKRMGELGDPLAMFDHLYAEMPPQLEAQKSALARELADGGKEVDDE</sequence>
<evidence type="ECO:0000313" key="6">
    <source>
        <dbReference type="EMBL" id="MBB5348234.1"/>
    </source>
</evidence>
<keyword evidence="7" id="KW-1185">Reference proteome</keyword>
<dbReference type="Proteomes" id="UP000539642">
    <property type="component" value="Unassembled WGS sequence"/>
</dbReference>
<dbReference type="Gene3D" id="3.40.50.970">
    <property type="match status" value="1"/>
</dbReference>
<dbReference type="SUPFAM" id="SSF52518">
    <property type="entry name" value="Thiamin diphosphate-binding fold (THDP-binding)"/>
    <property type="match status" value="1"/>
</dbReference>
<dbReference type="InterPro" id="IPR029061">
    <property type="entry name" value="THDP-binding"/>
</dbReference>
<comment type="cofactor">
    <cofactor evidence="1 4">
        <name>thiamine diphosphate</name>
        <dbReference type="ChEBI" id="CHEBI:58937"/>
    </cofactor>
</comment>
<dbReference type="PANTHER" id="PTHR43380">
    <property type="entry name" value="2-OXOISOVALERATE DEHYDROGENASE SUBUNIT ALPHA, MITOCHONDRIAL"/>
    <property type="match status" value="1"/>
</dbReference>
<dbReference type="EMBL" id="JACHEO010000010">
    <property type="protein sequence ID" value="MBB5348234.1"/>
    <property type="molecule type" value="Genomic_DNA"/>
</dbReference>
<comment type="subunit">
    <text evidence="4">Heterodimer of an alpha and a beta chain.</text>
</comment>
<name>A0A840UXQ8_9BACT</name>
<comment type="catalytic activity">
    <reaction evidence="4">
        <text>N(6)-[(R)-lipoyl]-L-lysyl-[protein] + pyruvate + H(+) = N(6)-[(R)-S(8)-acetyldihydrolipoyl]-L-lysyl-[protein] + CO2</text>
        <dbReference type="Rhea" id="RHEA:19189"/>
        <dbReference type="Rhea" id="RHEA-COMP:10474"/>
        <dbReference type="Rhea" id="RHEA-COMP:10478"/>
        <dbReference type="ChEBI" id="CHEBI:15361"/>
        <dbReference type="ChEBI" id="CHEBI:15378"/>
        <dbReference type="ChEBI" id="CHEBI:16526"/>
        <dbReference type="ChEBI" id="CHEBI:83099"/>
        <dbReference type="ChEBI" id="CHEBI:83111"/>
        <dbReference type="EC" id="1.2.4.1"/>
    </reaction>
</comment>
<dbReference type="GO" id="GO:0004739">
    <property type="term" value="F:pyruvate dehydrogenase (acetyl-transferring) activity"/>
    <property type="evidence" value="ECO:0007669"/>
    <property type="project" value="UniProtKB-UniRule"/>
</dbReference>
<keyword evidence="3 4" id="KW-0786">Thiamine pyrophosphate</keyword>
<dbReference type="InterPro" id="IPR001017">
    <property type="entry name" value="DH_E1"/>
</dbReference>
<keyword evidence="4 6" id="KW-0670">Pyruvate</keyword>
<dbReference type="CDD" id="cd02000">
    <property type="entry name" value="TPP_E1_PDC_ADC_BCADC"/>
    <property type="match status" value="1"/>
</dbReference>
<dbReference type="GO" id="GO:0009083">
    <property type="term" value="P:branched-chain amino acid catabolic process"/>
    <property type="evidence" value="ECO:0007669"/>
    <property type="project" value="TreeGrafter"/>
</dbReference>
<evidence type="ECO:0000256" key="3">
    <source>
        <dbReference type="ARBA" id="ARBA00023052"/>
    </source>
</evidence>
<keyword evidence="2 4" id="KW-0560">Oxidoreductase</keyword>
<evidence type="ECO:0000256" key="4">
    <source>
        <dbReference type="RuleBase" id="RU366007"/>
    </source>
</evidence>
<feature type="domain" description="Dehydrogenase E1 component" evidence="5">
    <location>
        <begin position="41"/>
        <end position="324"/>
    </location>
</feature>
<gene>
    <name evidence="6" type="ORF">HNQ81_001965</name>
</gene>
<comment type="caution">
    <text evidence="6">The sequence shown here is derived from an EMBL/GenBank/DDBJ whole genome shotgun (WGS) entry which is preliminary data.</text>
</comment>
<reference evidence="6 7" key="1">
    <citation type="submission" date="2020-08" db="EMBL/GenBank/DDBJ databases">
        <title>Genomic Encyclopedia of Type Strains, Phase IV (KMG-IV): sequencing the most valuable type-strain genomes for metagenomic binning, comparative biology and taxonomic classification.</title>
        <authorList>
            <person name="Goeker M."/>
        </authorList>
    </citation>
    <scope>NUCLEOTIDE SEQUENCE [LARGE SCALE GENOMIC DNA]</scope>
    <source>
        <strain evidence="6 7">DSM 28570</strain>
    </source>
</reference>
<accession>A0A840UXQ8</accession>
<evidence type="ECO:0000259" key="5">
    <source>
        <dbReference type="Pfam" id="PF00676"/>
    </source>
</evidence>
<protein>
    <recommendedName>
        <fullName evidence="4">Pyruvate dehydrogenase E1 component subunit alpha</fullName>
        <ecNumber evidence="4">1.2.4.1</ecNumber>
    </recommendedName>
</protein>
<dbReference type="EC" id="1.2.4.1" evidence="4"/>
<dbReference type="NCBIfam" id="TIGR03181">
    <property type="entry name" value="PDH_E1_alph_x"/>
    <property type="match status" value="1"/>
</dbReference>
<dbReference type="InterPro" id="IPR017596">
    <property type="entry name" value="PdhA/BkdA"/>
</dbReference>
<evidence type="ECO:0000256" key="2">
    <source>
        <dbReference type="ARBA" id="ARBA00023002"/>
    </source>
</evidence>
<dbReference type="InterPro" id="IPR050771">
    <property type="entry name" value="Alpha-ketoacid_DH_E1_comp"/>
</dbReference>
<evidence type="ECO:0000256" key="1">
    <source>
        <dbReference type="ARBA" id="ARBA00001964"/>
    </source>
</evidence>
<comment type="function">
    <text evidence="4">The pyruvate dehydrogenase complex catalyzes the overall conversion of pyruvate to acetyl-CoA and CO(2). It contains multiple copies of three enzymatic components: pyruvate dehydrogenase (E1), dihydrolipoamide acetyltransferase (E2) and lipoamide dehydrogenase (E3).</text>
</comment>